<evidence type="ECO:0000313" key="2">
    <source>
        <dbReference type="EMBL" id="PIU74774.1"/>
    </source>
</evidence>
<reference evidence="3" key="1">
    <citation type="submission" date="2017-09" db="EMBL/GenBank/DDBJ databases">
        <title>Depth-based differentiation of microbial function through sediment-hosted aquifers and enrichment of novel symbionts in the deep terrestrial subsurface.</title>
        <authorList>
            <person name="Probst A.J."/>
            <person name="Ladd B."/>
            <person name="Jarett J.K."/>
            <person name="Geller-Mcgrath D.E."/>
            <person name="Sieber C.M.K."/>
            <person name="Emerson J.B."/>
            <person name="Anantharaman K."/>
            <person name="Thomas B.C."/>
            <person name="Malmstrom R."/>
            <person name="Stieglmeier M."/>
            <person name="Klingl A."/>
            <person name="Woyke T."/>
            <person name="Ryan C.M."/>
            <person name="Banfield J.F."/>
        </authorList>
    </citation>
    <scope>NUCLEOTIDE SEQUENCE [LARGE SCALE GENOMIC DNA]</scope>
</reference>
<comment type="caution">
    <text evidence="2">The sequence shown here is derived from an EMBL/GenBank/DDBJ whole genome shotgun (WGS) entry which is preliminary data.</text>
</comment>
<feature type="coiled-coil region" evidence="1">
    <location>
        <begin position="82"/>
        <end position="109"/>
    </location>
</feature>
<gene>
    <name evidence="2" type="ORF">COS76_04310</name>
</gene>
<evidence type="ECO:0000313" key="3">
    <source>
        <dbReference type="Proteomes" id="UP000228775"/>
    </source>
</evidence>
<dbReference type="AlphaFoldDB" id="A0A2M7AVV4"/>
<dbReference type="EMBL" id="PEVY01000090">
    <property type="protein sequence ID" value="PIU74774.1"/>
    <property type="molecule type" value="Genomic_DNA"/>
</dbReference>
<name>A0A2M7AVV4_9BACT</name>
<protein>
    <submittedName>
        <fullName evidence="2">Uncharacterized protein</fullName>
    </submittedName>
</protein>
<sequence length="156" mass="17722">MSSFEHAEPSLGLLIKESREKQARIAERVFLLKHFFEALKKIDSQGGKSEASRLEKILTYLSDDSCERLAIPENKEDRQGLIDLVVEQIDALAKELEQAESEMATAWQRSGKELKDYKVGSEKPAGVVELEERQIFLIGAQKTLQSLFNELTRWGI</sequence>
<dbReference type="Proteomes" id="UP000228775">
    <property type="component" value="Unassembled WGS sequence"/>
</dbReference>
<accession>A0A2M7AVV4</accession>
<organism evidence="2 3">
    <name type="scientific">Candidatus Portnoybacteria bacterium CG06_land_8_20_14_3_00_39_12</name>
    <dbReference type="NCBI Taxonomy" id="1974809"/>
    <lineage>
        <taxon>Bacteria</taxon>
        <taxon>Candidatus Portnoyibacteriota</taxon>
    </lineage>
</organism>
<evidence type="ECO:0000256" key="1">
    <source>
        <dbReference type="SAM" id="Coils"/>
    </source>
</evidence>
<proteinExistence type="predicted"/>
<keyword evidence="1" id="KW-0175">Coiled coil</keyword>